<dbReference type="AlphaFoldDB" id="A0A2N3HUF1"/>
<evidence type="ECO:0000313" key="1">
    <source>
        <dbReference type="EMBL" id="PKQ61696.1"/>
    </source>
</evidence>
<dbReference type="EMBL" id="MVDD01000012">
    <property type="protein sequence ID" value="PKQ61696.1"/>
    <property type="molecule type" value="Genomic_DNA"/>
</dbReference>
<gene>
    <name evidence="1" type="ORF">BZG02_14830</name>
</gene>
<sequence>MTNKIVILSGLLLLFSIKVIASQENKFHPDTIRMQMPNGTSIEGRSTYDGKHDLADNLEIKKLLGDFLTRWTVLNITELEENKSILIKCSTIKEYDKDDQHTITLEEITTTRRISFPVDTAVALMINGHNKLELNSQIAIYFDRIDQLKELTKYDFSQILKNTDQQIRKENDWYFKSSRFVAWVKINKDNSAEMLHRNTILSPATNQIILSGGTSLENVKGEWNGTFYAKMTFQLGNKNLAKQAFSLGYEWMYDFSSGKENINHWVDLGYQRNFSKNPNKGDWYGLNLGYLVKRNGDLFEKASFRLGIEKKINDNISVVPQIYFNDIFKDAFPGIKVKVHF</sequence>
<reference evidence="1 2" key="1">
    <citation type="journal article" date="2017" name="Front. Microbiol.">
        <title>Labilibaculum manganireducens gen. nov., sp. nov. and Labilibaculum filiforme sp. nov., Novel Bacteroidetes Isolated from Subsurface Sediments of the Baltic Sea.</title>
        <authorList>
            <person name="Vandieken V."/>
            <person name="Marshall I.P."/>
            <person name="Niemann H."/>
            <person name="Engelen B."/>
            <person name="Cypionka H."/>
        </authorList>
    </citation>
    <scope>NUCLEOTIDE SEQUENCE [LARGE SCALE GENOMIC DNA]</scope>
    <source>
        <strain evidence="1 2">59.16B</strain>
    </source>
</reference>
<keyword evidence="2" id="KW-1185">Reference proteome</keyword>
<dbReference type="RefSeq" id="WP_101262235.1">
    <property type="nucleotide sequence ID" value="NZ_MVDD01000012.1"/>
</dbReference>
<organism evidence="1 2">
    <name type="scientific">Labilibaculum filiforme</name>
    <dbReference type="NCBI Taxonomy" id="1940526"/>
    <lineage>
        <taxon>Bacteria</taxon>
        <taxon>Pseudomonadati</taxon>
        <taxon>Bacteroidota</taxon>
        <taxon>Bacteroidia</taxon>
        <taxon>Marinilabiliales</taxon>
        <taxon>Marinifilaceae</taxon>
        <taxon>Labilibaculum</taxon>
    </lineage>
</organism>
<dbReference type="OrthoDB" id="664859at2"/>
<evidence type="ECO:0000313" key="2">
    <source>
        <dbReference type="Proteomes" id="UP000233535"/>
    </source>
</evidence>
<name>A0A2N3HUF1_9BACT</name>
<comment type="caution">
    <text evidence="1">The sequence shown here is derived from an EMBL/GenBank/DDBJ whole genome shotgun (WGS) entry which is preliminary data.</text>
</comment>
<dbReference type="Proteomes" id="UP000233535">
    <property type="component" value="Unassembled WGS sequence"/>
</dbReference>
<protein>
    <submittedName>
        <fullName evidence="1">Uncharacterized protein</fullName>
    </submittedName>
</protein>
<proteinExistence type="predicted"/>
<accession>A0A2N3HUF1</accession>